<name>A0AA91BZQ7_9RHOB</name>
<reference evidence="1" key="1">
    <citation type="submission" date="2019-12" db="EMBL/GenBank/DDBJ databases">
        <title>Ruegeria JWLKs population differentiation of coral mucus and skeleton niches.</title>
        <authorList>
            <person name="Luo D."/>
        </authorList>
    </citation>
    <scope>NUCLEOTIDE SEQUENCE</scope>
    <source>
        <strain evidence="1">HKCCD6181</strain>
    </source>
</reference>
<evidence type="ECO:0000313" key="2">
    <source>
        <dbReference type="Proteomes" id="UP000597886"/>
    </source>
</evidence>
<comment type="caution">
    <text evidence="1">The sequence shown here is derived from an EMBL/GenBank/DDBJ whole genome shotgun (WGS) entry which is preliminary data.</text>
</comment>
<dbReference type="Proteomes" id="UP000597886">
    <property type="component" value="Unassembled WGS sequence"/>
</dbReference>
<proteinExistence type="predicted"/>
<protein>
    <submittedName>
        <fullName evidence="1">Uncharacterized protein</fullName>
    </submittedName>
</protein>
<dbReference type="AlphaFoldDB" id="A0AA91BZQ7"/>
<organism evidence="1 2">
    <name type="scientific">Ruegeria atlantica</name>
    <dbReference type="NCBI Taxonomy" id="81569"/>
    <lineage>
        <taxon>Bacteria</taxon>
        <taxon>Pseudomonadati</taxon>
        <taxon>Pseudomonadota</taxon>
        <taxon>Alphaproteobacteria</taxon>
        <taxon>Rhodobacterales</taxon>
        <taxon>Roseobacteraceae</taxon>
        <taxon>Ruegeria</taxon>
    </lineage>
</organism>
<accession>A0AA91BZQ7</accession>
<evidence type="ECO:0000313" key="1">
    <source>
        <dbReference type="EMBL" id="NOE20334.1"/>
    </source>
</evidence>
<sequence length="128" mass="14654">MTHTQLPDLEKVTNAAFQKQFQALRPILEAEARIKQQLARLDGQLRQARQDSTKVEGYQVSGTDVLWNCWESATRRQLNLQLARTRAQKLAGMEAIRTAFGRKQAVEELRKKVQQANRKANAKKHFGP</sequence>
<dbReference type="EMBL" id="WVRA01000009">
    <property type="protein sequence ID" value="NOE20334.1"/>
    <property type="molecule type" value="Genomic_DNA"/>
</dbReference>
<gene>
    <name evidence="1" type="ORF">GS634_19595</name>
</gene>
<dbReference type="RefSeq" id="WP_171331656.1">
    <property type="nucleotide sequence ID" value="NZ_WVRA01000009.1"/>
</dbReference>